<dbReference type="Proteomes" id="UP000295547">
    <property type="component" value="Unassembled WGS sequence"/>
</dbReference>
<evidence type="ECO:0000256" key="12">
    <source>
        <dbReference type="ARBA" id="ARBA00029757"/>
    </source>
</evidence>
<evidence type="ECO:0000313" key="14">
    <source>
        <dbReference type="EMBL" id="TCU27913.1"/>
    </source>
</evidence>
<evidence type="ECO:0000256" key="7">
    <source>
        <dbReference type="ARBA" id="ARBA00022679"/>
    </source>
</evidence>
<evidence type="ECO:0000256" key="1">
    <source>
        <dbReference type="ARBA" id="ARBA00002274"/>
    </source>
</evidence>
<keyword evidence="6 13" id="KW-0441">Lipid A biosynthesis</keyword>
<dbReference type="GO" id="GO:0005524">
    <property type="term" value="F:ATP binding"/>
    <property type="evidence" value="ECO:0007669"/>
    <property type="project" value="UniProtKB-UniRule"/>
</dbReference>
<evidence type="ECO:0000256" key="9">
    <source>
        <dbReference type="ARBA" id="ARBA00022777"/>
    </source>
</evidence>
<evidence type="ECO:0000256" key="6">
    <source>
        <dbReference type="ARBA" id="ARBA00022556"/>
    </source>
</evidence>
<dbReference type="PANTHER" id="PTHR42724">
    <property type="entry name" value="TETRAACYLDISACCHARIDE 4'-KINASE"/>
    <property type="match status" value="1"/>
</dbReference>
<evidence type="ECO:0000256" key="11">
    <source>
        <dbReference type="ARBA" id="ARBA00023098"/>
    </source>
</evidence>
<comment type="pathway">
    <text evidence="2 13">Glycolipid biosynthesis; lipid IV(A) biosynthesis; lipid IV(A) from (3R)-3-hydroxytetradecanoyl-[acyl-carrier-protein] and UDP-N-acetyl-alpha-D-glucosamine: step 6/6.</text>
</comment>
<reference evidence="16 17" key="1">
    <citation type="submission" date="2019-03" db="EMBL/GenBank/DDBJ databases">
        <title>Genomic Encyclopedia of Type Strains, Phase IV (KMG-V): Genome sequencing to study the core and pangenomes of soil and plant-associated prokaryotes.</title>
        <authorList>
            <person name="Whitman W."/>
        </authorList>
    </citation>
    <scope>NUCLEOTIDE SEQUENCE [LARGE SCALE GENOMIC DNA]</scope>
    <source>
        <strain evidence="14 17">Gr42</strain>
        <strain evidence="15 16">IE4868</strain>
    </source>
</reference>
<keyword evidence="8 13" id="KW-0547">Nucleotide-binding</keyword>
<dbReference type="PANTHER" id="PTHR42724:SF1">
    <property type="entry name" value="TETRAACYLDISACCHARIDE 4'-KINASE, MITOCHONDRIAL-RELATED"/>
    <property type="match status" value="1"/>
</dbReference>
<comment type="catalytic activity">
    <reaction evidence="13">
        <text>a lipid A disaccharide + ATP = a lipid IVA + ADP + H(+)</text>
        <dbReference type="Rhea" id="RHEA:67840"/>
        <dbReference type="ChEBI" id="CHEBI:15378"/>
        <dbReference type="ChEBI" id="CHEBI:30616"/>
        <dbReference type="ChEBI" id="CHEBI:176343"/>
        <dbReference type="ChEBI" id="CHEBI:176425"/>
        <dbReference type="ChEBI" id="CHEBI:456216"/>
        <dbReference type="EC" id="2.7.1.130"/>
    </reaction>
</comment>
<organism evidence="14 17">
    <name type="scientific">Rhizobium azibense</name>
    <dbReference type="NCBI Taxonomy" id="1136135"/>
    <lineage>
        <taxon>Bacteria</taxon>
        <taxon>Pseudomonadati</taxon>
        <taxon>Pseudomonadota</taxon>
        <taxon>Alphaproteobacteria</taxon>
        <taxon>Hyphomicrobiales</taxon>
        <taxon>Rhizobiaceae</taxon>
        <taxon>Rhizobium/Agrobacterium group</taxon>
        <taxon>Rhizobium</taxon>
    </lineage>
</organism>
<dbReference type="InterPro" id="IPR003758">
    <property type="entry name" value="LpxK"/>
</dbReference>
<evidence type="ECO:0000256" key="5">
    <source>
        <dbReference type="ARBA" id="ARBA00022516"/>
    </source>
</evidence>
<evidence type="ECO:0000256" key="13">
    <source>
        <dbReference type="HAMAP-Rule" id="MF_00409"/>
    </source>
</evidence>
<evidence type="ECO:0000256" key="2">
    <source>
        <dbReference type="ARBA" id="ARBA00004870"/>
    </source>
</evidence>
<dbReference type="InterPro" id="IPR027417">
    <property type="entry name" value="P-loop_NTPase"/>
</dbReference>
<comment type="caution">
    <text evidence="14">The sequence shown here is derived from an EMBL/GenBank/DDBJ whole genome shotgun (WGS) entry which is preliminary data.</text>
</comment>
<dbReference type="Pfam" id="PF02606">
    <property type="entry name" value="LpxK"/>
    <property type="match status" value="1"/>
</dbReference>
<keyword evidence="7 13" id="KW-0808">Transferase</keyword>
<dbReference type="GO" id="GO:0009245">
    <property type="term" value="P:lipid A biosynthetic process"/>
    <property type="evidence" value="ECO:0007669"/>
    <property type="project" value="UniProtKB-UniRule"/>
</dbReference>
<dbReference type="AlphaFoldDB" id="A0A4R3QZ89"/>
<dbReference type="EC" id="2.7.1.130" evidence="3 13"/>
<evidence type="ECO:0000256" key="3">
    <source>
        <dbReference type="ARBA" id="ARBA00012071"/>
    </source>
</evidence>
<dbReference type="EMBL" id="SMBJ01000003">
    <property type="protein sequence ID" value="TCU27913.1"/>
    <property type="molecule type" value="Genomic_DNA"/>
</dbReference>
<proteinExistence type="inferred from homology"/>
<accession>A0A4R3QZ89</accession>
<evidence type="ECO:0000313" key="15">
    <source>
        <dbReference type="EMBL" id="TCU37301.1"/>
    </source>
</evidence>
<comment type="function">
    <text evidence="1 13">Transfers the gamma-phosphate of ATP to the 4'-position of a tetraacyldisaccharide 1-phosphate intermediate (termed DS-1-P) to form tetraacyldisaccharide 1,4'-bis-phosphate (lipid IVA).</text>
</comment>
<keyword evidence="11 13" id="KW-0443">Lipid metabolism</keyword>
<name>A0A4R3QZ89_9HYPH</name>
<keyword evidence="9 13" id="KW-0418">Kinase</keyword>
<dbReference type="SUPFAM" id="SSF52540">
    <property type="entry name" value="P-loop containing nucleoside triphosphate hydrolases"/>
    <property type="match status" value="1"/>
</dbReference>
<keyword evidence="17" id="KW-1185">Reference proteome</keyword>
<comment type="similarity">
    <text evidence="13">Belongs to the LpxK family.</text>
</comment>
<dbReference type="GO" id="GO:0005886">
    <property type="term" value="C:plasma membrane"/>
    <property type="evidence" value="ECO:0007669"/>
    <property type="project" value="TreeGrafter"/>
</dbReference>
<dbReference type="GO" id="GO:0009029">
    <property type="term" value="F:lipid-A 4'-kinase activity"/>
    <property type="evidence" value="ECO:0007669"/>
    <property type="project" value="UniProtKB-UniRule"/>
</dbReference>
<evidence type="ECO:0000256" key="4">
    <source>
        <dbReference type="ARBA" id="ARBA00016436"/>
    </source>
</evidence>
<evidence type="ECO:0000256" key="8">
    <source>
        <dbReference type="ARBA" id="ARBA00022741"/>
    </source>
</evidence>
<dbReference type="GO" id="GO:0009244">
    <property type="term" value="P:lipopolysaccharide core region biosynthetic process"/>
    <property type="evidence" value="ECO:0007669"/>
    <property type="project" value="TreeGrafter"/>
</dbReference>
<keyword evidence="5 13" id="KW-0444">Lipid biosynthesis</keyword>
<dbReference type="Proteomes" id="UP000295507">
    <property type="component" value="Unassembled WGS sequence"/>
</dbReference>
<dbReference type="HAMAP" id="MF_00409">
    <property type="entry name" value="LpxK"/>
    <property type="match status" value="1"/>
</dbReference>
<dbReference type="UniPathway" id="UPA00359">
    <property type="reaction ID" value="UER00482"/>
</dbReference>
<dbReference type="EMBL" id="SMBK01000006">
    <property type="protein sequence ID" value="TCU37301.1"/>
    <property type="molecule type" value="Genomic_DNA"/>
</dbReference>
<evidence type="ECO:0000313" key="16">
    <source>
        <dbReference type="Proteomes" id="UP000295507"/>
    </source>
</evidence>
<gene>
    <name evidence="13" type="primary">lpxK</name>
    <name evidence="15" type="ORF">EV129_106264</name>
    <name evidence="14" type="ORF">EV130_103318</name>
</gene>
<evidence type="ECO:0000256" key="10">
    <source>
        <dbReference type="ARBA" id="ARBA00022840"/>
    </source>
</evidence>
<keyword evidence="10 13" id="KW-0067">ATP-binding</keyword>
<sequence>MAGKAPEEHRAAVMVSEAPPFWWTKADWRAWALWPFSFLYGRIAGYRMTHARRASVLVPVICIGNFTVGGAGKTPTALTIARAAKAKGLRPGFLSRGYGGSLDVTVVVDPAHHRAVAVGDEPLLLAREAMTVVSRRRVEGAERLVKEGADLIIMDDGFQSARLAIDYALLVIDTTRGLGNGHTVPGGPVRAPISVQMRYASALLKVGKGNAADAIVRMAARAAKPYFTASLKVCGENDLAGRKVLAFAGIADPGKFFRTVESLGAEIATGRSFGDHEHLSDDEMADLLSIAERDDLLIVTTSKDFVRLAGHHGKAEELAARCRVIEVEMAFEDPQAPGLIIDRAIEACRERRLRKSRKPG</sequence>
<dbReference type="NCBIfam" id="TIGR00682">
    <property type="entry name" value="lpxK"/>
    <property type="match status" value="1"/>
</dbReference>
<protein>
    <recommendedName>
        <fullName evidence="4 13">Tetraacyldisaccharide 4'-kinase</fullName>
        <ecNumber evidence="3 13">2.7.1.130</ecNumber>
    </recommendedName>
    <alternativeName>
        <fullName evidence="12 13">Lipid A 4'-kinase</fullName>
    </alternativeName>
</protein>
<evidence type="ECO:0000313" key="17">
    <source>
        <dbReference type="Proteomes" id="UP000295547"/>
    </source>
</evidence>
<feature type="binding site" evidence="13">
    <location>
        <begin position="67"/>
        <end position="74"/>
    </location>
    <ligand>
        <name>ATP</name>
        <dbReference type="ChEBI" id="CHEBI:30616"/>
    </ligand>
</feature>